<proteinExistence type="predicted"/>
<keyword evidence="1" id="KW-1133">Transmembrane helix</keyword>
<dbReference type="RefSeq" id="WP_377833231.1">
    <property type="nucleotide sequence ID" value="NZ_JBHRSK010000007.1"/>
</dbReference>
<dbReference type="EMBL" id="JBHRSK010000007">
    <property type="protein sequence ID" value="MFC2968531.1"/>
    <property type="molecule type" value="Genomic_DNA"/>
</dbReference>
<evidence type="ECO:0000313" key="2">
    <source>
        <dbReference type="EMBL" id="MFC2968531.1"/>
    </source>
</evidence>
<organism evidence="2 3">
    <name type="scientific">Acidimangrovimonas pyrenivorans</name>
    <dbReference type="NCBI Taxonomy" id="2030798"/>
    <lineage>
        <taxon>Bacteria</taxon>
        <taxon>Pseudomonadati</taxon>
        <taxon>Pseudomonadota</taxon>
        <taxon>Alphaproteobacteria</taxon>
        <taxon>Rhodobacterales</taxon>
        <taxon>Paracoccaceae</taxon>
        <taxon>Acidimangrovimonas</taxon>
    </lineage>
</organism>
<gene>
    <name evidence="2" type="ORF">ACFOES_10530</name>
</gene>
<evidence type="ECO:0000313" key="3">
    <source>
        <dbReference type="Proteomes" id="UP001595443"/>
    </source>
</evidence>
<dbReference type="InterPro" id="IPR041916">
    <property type="entry name" value="Anti_sigma_zinc_sf"/>
</dbReference>
<dbReference type="Proteomes" id="UP001595443">
    <property type="component" value="Unassembled WGS sequence"/>
</dbReference>
<keyword evidence="1" id="KW-0812">Transmembrane</keyword>
<keyword evidence="3" id="KW-1185">Reference proteome</keyword>
<name>A0ABV7AI11_9RHOB</name>
<accession>A0ABV7AI11</accession>
<protein>
    <submittedName>
        <fullName evidence="2">Anti-sigma factor family protein</fullName>
    </submittedName>
</protein>
<dbReference type="Gene3D" id="1.10.10.1320">
    <property type="entry name" value="Anti-sigma factor, zinc-finger domain"/>
    <property type="match status" value="1"/>
</dbReference>
<sequence length="253" mass="26660">MTPLSDEELLAYHAGALSEAEQAQVAARLAEDPAAQVRLADWAEQDAALAAAYGPVAEEPVPARLSAVIAGARRPGRGAGGAYLRIAAAVALLAIGAGGGWLARGPGAPLPGHSLAQAAADAYRTYAVEVVHPVEVRASDADHLTGWISKRLGHPIHAPAFDKLGYRLMGGRVLPGDTGAAALFMYENDAGRRVTLYVAPQGTKGDDTAFRFFSKGQDQGFWWTDGPFGYALVGDIRREDLRRIATAAYDQLT</sequence>
<keyword evidence="1" id="KW-0472">Membrane</keyword>
<comment type="caution">
    <text evidence="2">The sequence shown here is derived from an EMBL/GenBank/DDBJ whole genome shotgun (WGS) entry which is preliminary data.</text>
</comment>
<evidence type="ECO:0000256" key="1">
    <source>
        <dbReference type="SAM" id="Phobius"/>
    </source>
</evidence>
<reference evidence="3" key="1">
    <citation type="journal article" date="2019" name="Int. J. Syst. Evol. Microbiol.">
        <title>The Global Catalogue of Microorganisms (GCM) 10K type strain sequencing project: providing services to taxonomists for standard genome sequencing and annotation.</title>
        <authorList>
            <consortium name="The Broad Institute Genomics Platform"/>
            <consortium name="The Broad Institute Genome Sequencing Center for Infectious Disease"/>
            <person name="Wu L."/>
            <person name="Ma J."/>
        </authorList>
    </citation>
    <scope>NUCLEOTIDE SEQUENCE [LARGE SCALE GENOMIC DNA]</scope>
    <source>
        <strain evidence="3">KCTC 62192</strain>
    </source>
</reference>
<feature type="transmembrane region" description="Helical" evidence="1">
    <location>
        <begin position="82"/>
        <end position="103"/>
    </location>
</feature>